<feature type="chain" id="PRO_5044745158" evidence="2">
    <location>
        <begin position="20"/>
        <end position="255"/>
    </location>
</feature>
<keyword evidence="2" id="KW-0732">Signal</keyword>
<sequence>METKLLFLLLLACVAYTVGQDSSDSSDSSDSNDNSSSSGSGSGEDNDYSYPCSLDDLDCIRDYFAQSGMCTKVSHQDGKSIQRPKLVGFLPSFNSSYTCLDNTITFDGSKIESFYVNKRSNNLVMTIYFDGCSVYTERLQLAIHVRGRENVLVEDYVNITYTAALTGIFPKAGLNGLIGAAVSSYNINPSPPLELGAKISESSNEVVSNWYNALENDISTGVNELLLTEGPFLYSLYIQTYICNYGVEHTGDLIL</sequence>
<dbReference type="AlphaFoldDB" id="A0ABD0SX47"/>
<evidence type="ECO:0000256" key="2">
    <source>
        <dbReference type="SAM" id="SignalP"/>
    </source>
</evidence>
<feature type="region of interest" description="Disordered" evidence="1">
    <location>
        <begin position="21"/>
        <end position="47"/>
    </location>
</feature>
<accession>A0ABD0SX47</accession>
<evidence type="ECO:0000313" key="3">
    <source>
        <dbReference type="EMBL" id="KAL0829931.1"/>
    </source>
</evidence>
<comment type="caution">
    <text evidence="3">The sequence shown here is derived from an EMBL/GenBank/DDBJ whole genome shotgun (WGS) entry which is preliminary data.</text>
</comment>
<feature type="compositionally biased region" description="Low complexity" evidence="1">
    <location>
        <begin position="21"/>
        <end position="39"/>
    </location>
</feature>
<protein>
    <submittedName>
        <fullName evidence="3">Uncharacterized protein</fullName>
    </submittedName>
</protein>
<proteinExistence type="predicted"/>
<dbReference type="Pfam" id="PF07294">
    <property type="entry name" value="Fibroin_P25"/>
    <property type="match status" value="1"/>
</dbReference>
<name>A0ABD0SX47_LOXSC</name>
<organism evidence="3 4">
    <name type="scientific">Loxostege sticticalis</name>
    <name type="common">Beet webworm moth</name>
    <dbReference type="NCBI Taxonomy" id="481309"/>
    <lineage>
        <taxon>Eukaryota</taxon>
        <taxon>Metazoa</taxon>
        <taxon>Ecdysozoa</taxon>
        <taxon>Arthropoda</taxon>
        <taxon>Hexapoda</taxon>
        <taxon>Insecta</taxon>
        <taxon>Pterygota</taxon>
        <taxon>Neoptera</taxon>
        <taxon>Endopterygota</taxon>
        <taxon>Lepidoptera</taxon>
        <taxon>Glossata</taxon>
        <taxon>Ditrysia</taxon>
        <taxon>Pyraloidea</taxon>
        <taxon>Crambidae</taxon>
        <taxon>Pyraustinae</taxon>
        <taxon>Loxostege</taxon>
    </lineage>
</organism>
<dbReference type="EMBL" id="JBEDNZ010000014">
    <property type="protein sequence ID" value="KAL0829931.1"/>
    <property type="molecule type" value="Genomic_DNA"/>
</dbReference>
<feature type="signal peptide" evidence="2">
    <location>
        <begin position="1"/>
        <end position="19"/>
    </location>
</feature>
<reference evidence="3 4" key="1">
    <citation type="submission" date="2024-06" db="EMBL/GenBank/DDBJ databases">
        <title>A chromosome-level genome assembly of beet webworm, Loxostege sticticalis.</title>
        <authorList>
            <person name="Zhang Y."/>
        </authorList>
    </citation>
    <scope>NUCLEOTIDE SEQUENCE [LARGE SCALE GENOMIC DNA]</scope>
    <source>
        <strain evidence="3">AQ028</strain>
        <tissue evidence="3">Male pupae</tissue>
    </source>
</reference>
<gene>
    <name evidence="3" type="ORF">ABMA28_003404</name>
</gene>
<dbReference type="InterPro" id="IPR009911">
    <property type="entry name" value="Fibroin_P25"/>
</dbReference>
<evidence type="ECO:0000313" key="4">
    <source>
        <dbReference type="Proteomes" id="UP001549921"/>
    </source>
</evidence>
<dbReference type="Proteomes" id="UP001549921">
    <property type="component" value="Unassembled WGS sequence"/>
</dbReference>
<evidence type="ECO:0000256" key="1">
    <source>
        <dbReference type="SAM" id="MobiDB-lite"/>
    </source>
</evidence>